<dbReference type="Proteomes" id="UP001374584">
    <property type="component" value="Unassembled WGS sequence"/>
</dbReference>
<evidence type="ECO:0000313" key="3">
    <source>
        <dbReference type="Proteomes" id="UP001374584"/>
    </source>
</evidence>
<feature type="region of interest" description="Disordered" evidence="1">
    <location>
        <begin position="43"/>
        <end position="96"/>
    </location>
</feature>
<dbReference type="EMBL" id="JAYMYR010000007">
    <property type="protein sequence ID" value="KAK7353564.1"/>
    <property type="molecule type" value="Genomic_DNA"/>
</dbReference>
<feature type="compositionally biased region" description="Acidic residues" evidence="1">
    <location>
        <begin position="64"/>
        <end position="96"/>
    </location>
</feature>
<proteinExistence type="predicted"/>
<comment type="caution">
    <text evidence="2">The sequence shown here is derived from an EMBL/GenBank/DDBJ whole genome shotgun (WGS) entry which is preliminary data.</text>
</comment>
<dbReference type="AlphaFoldDB" id="A0AAN9MFA7"/>
<sequence>MNLPIASPFNNINNLISYLINGLRFNVKDRDMYLKSQNSGVLVRGDENTGQSTTTENPMMPMEVIDDDDEESNDASIDVTDDEENNFIDEDDSDDN</sequence>
<organism evidence="2 3">
    <name type="scientific">Phaseolus coccineus</name>
    <name type="common">Scarlet runner bean</name>
    <name type="synonym">Phaseolus multiflorus</name>
    <dbReference type="NCBI Taxonomy" id="3886"/>
    <lineage>
        <taxon>Eukaryota</taxon>
        <taxon>Viridiplantae</taxon>
        <taxon>Streptophyta</taxon>
        <taxon>Embryophyta</taxon>
        <taxon>Tracheophyta</taxon>
        <taxon>Spermatophyta</taxon>
        <taxon>Magnoliopsida</taxon>
        <taxon>eudicotyledons</taxon>
        <taxon>Gunneridae</taxon>
        <taxon>Pentapetalae</taxon>
        <taxon>rosids</taxon>
        <taxon>fabids</taxon>
        <taxon>Fabales</taxon>
        <taxon>Fabaceae</taxon>
        <taxon>Papilionoideae</taxon>
        <taxon>50 kb inversion clade</taxon>
        <taxon>NPAAA clade</taxon>
        <taxon>indigoferoid/millettioid clade</taxon>
        <taxon>Phaseoleae</taxon>
        <taxon>Phaseolus</taxon>
    </lineage>
</organism>
<gene>
    <name evidence="2" type="ORF">VNO80_19014</name>
</gene>
<name>A0AAN9MFA7_PHACN</name>
<feature type="compositionally biased region" description="Polar residues" evidence="1">
    <location>
        <begin position="48"/>
        <end position="57"/>
    </location>
</feature>
<evidence type="ECO:0000256" key="1">
    <source>
        <dbReference type="SAM" id="MobiDB-lite"/>
    </source>
</evidence>
<evidence type="ECO:0000313" key="2">
    <source>
        <dbReference type="EMBL" id="KAK7353564.1"/>
    </source>
</evidence>
<protein>
    <submittedName>
        <fullName evidence="2">Uncharacterized protein</fullName>
    </submittedName>
</protein>
<keyword evidence="3" id="KW-1185">Reference proteome</keyword>
<accession>A0AAN9MFA7</accession>
<reference evidence="2 3" key="1">
    <citation type="submission" date="2024-01" db="EMBL/GenBank/DDBJ databases">
        <title>The genomes of 5 underutilized Papilionoideae crops provide insights into root nodulation and disease resistanc.</title>
        <authorList>
            <person name="Jiang F."/>
        </authorList>
    </citation>
    <scope>NUCLEOTIDE SEQUENCE [LARGE SCALE GENOMIC DNA]</scope>
    <source>
        <strain evidence="2">JINMINGXINNONG_FW02</strain>
        <tissue evidence="2">Leaves</tissue>
    </source>
</reference>